<comment type="similarity">
    <text evidence="2 8 9">Belongs to the dihydrofolate reductase family.</text>
</comment>
<dbReference type="SUPFAM" id="SSF53597">
    <property type="entry name" value="Dihydrofolate reductase-like"/>
    <property type="match status" value="1"/>
</dbReference>
<comment type="catalytic activity">
    <reaction evidence="8">
        <text>(6S)-5,6,7,8-tetrahydrofolate + NADP(+) = 7,8-dihydrofolate + NADPH + H(+)</text>
        <dbReference type="Rhea" id="RHEA:15009"/>
        <dbReference type="ChEBI" id="CHEBI:15378"/>
        <dbReference type="ChEBI" id="CHEBI:57451"/>
        <dbReference type="ChEBI" id="CHEBI:57453"/>
        <dbReference type="ChEBI" id="CHEBI:57783"/>
        <dbReference type="ChEBI" id="CHEBI:58349"/>
        <dbReference type="EC" id="1.5.1.3"/>
    </reaction>
</comment>
<keyword evidence="12" id="KW-1185">Reference proteome</keyword>
<evidence type="ECO:0000256" key="9">
    <source>
        <dbReference type="RuleBase" id="RU004474"/>
    </source>
</evidence>
<proteinExistence type="inferred from homology"/>
<evidence type="ECO:0000259" key="10">
    <source>
        <dbReference type="PROSITE" id="PS51330"/>
    </source>
</evidence>
<accession>A0A098LIJ5</accession>
<dbReference type="AlphaFoldDB" id="A0A098LIJ5"/>
<keyword evidence="11" id="KW-0808">Transferase</keyword>
<dbReference type="GO" id="GO:0016301">
    <property type="term" value="F:kinase activity"/>
    <property type="evidence" value="ECO:0007669"/>
    <property type="project" value="UniProtKB-KW"/>
</dbReference>
<dbReference type="InterPro" id="IPR017925">
    <property type="entry name" value="DHFR_CS"/>
</dbReference>
<keyword evidence="4 8" id="KW-0554">One-carbon metabolism</keyword>
<protein>
    <recommendedName>
        <fullName evidence="3 8">Dihydrofolate reductase</fullName>
        <ecNumber evidence="3 8">1.5.1.3</ecNumber>
    </recommendedName>
</protein>
<keyword evidence="11" id="KW-0418">Kinase</keyword>
<comment type="function">
    <text evidence="7 8">Key enzyme in folate metabolism. Catalyzes an essential reaction for de novo glycine and purine synthesis, and for DNA precursor synthesis.</text>
</comment>
<dbReference type="PIRSF" id="PIRSF000194">
    <property type="entry name" value="DHFR"/>
    <property type="match status" value="1"/>
</dbReference>
<dbReference type="Gene3D" id="3.40.430.10">
    <property type="entry name" value="Dihydrofolate Reductase, subunit A"/>
    <property type="match status" value="1"/>
</dbReference>
<dbReference type="Proteomes" id="UP000030185">
    <property type="component" value="Unassembled WGS sequence"/>
</dbReference>
<sequence length="162" mass="18649">MLKSIIVAVSGNDVIGYENKLPWHLPADLKYFKNLTMGHHVIMGRKTYESIGKILPGRTFVIVTRDKSYTVPGATVVHSIENAFEYCNKNNESEAFIIGGADIINQSEKFADKLYLTRIHENFVGDVYLHFNMKLWKEINSEAHLADEKNLYNYSFLTYMKH</sequence>
<dbReference type="Pfam" id="PF00186">
    <property type="entry name" value="DHFR_1"/>
    <property type="match status" value="1"/>
</dbReference>
<dbReference type="CDD" id="cd00209">
    <property type="entry name" value="DHFR"/>
    <property type="match status" value="1"/>
</dbReference>
<dbReference type="PROSITE" id="PS00075">
    <property type="entry name" value="DHFR_1"/>
    <property type="match status" value="1"/>
</dbReference>
<evidence type="ECO:0000256" key="1">
    <source>
        <dbReference type="ARBA" id="ARBA00004903"/>
    </source>
</evidence>
<evidence type="ECO:0000313" key="11">
    <source>
        <dbReference type="EMBL" id="GAL86264.1"/>
    </source>
</evidence>
<gene>
    <name evidence="11" type="ORF">MYP_3493</name>
</gene>
<name>A0A098LIJ5_9BACT</name>
<feature type="domain" description="DHFR" evidence="10">
    <location>
        <begin position="2"/>
        <end position="161"/>
    </location>
</feature>
<evidence type="ECO:0000256" key="8">
    <source>
        <dbReference type="PIRNR" id="PIRNR000194"/>
    </source>
</evidence>
<keyword evidence="5 8" id="KW-0521">NADP</keyword>
<dbReference type="InterPro" id="IPR012259">
    <property type="entry name" value="DHFR"/>
</dbReference>
<dbReference type="GO" id="GO:0005829">
    <property type="term" value="C:cytosol"/>
    <property type="evidence" value="ECO:0007669"/>
    <property type="project" value="TreeGrafter"/>
</dbReference>
<dbReference type="PROSITE" id="PS51330">
    <property type="entry name" value="DHFR_2"/>
    <property type="match status" value="1"/>
</dbReference>
<evidence type="ECO:0000256" key="4">
    <source>
        <dbReference type="ARBA" id="ARBA00022563"/>
    </source>
</evidence>
<dbReference type="GO" id="GO:0046654">
    <property type="term" value="P:tetrahydrofolate biosynthetic process"/>
    <property type="evidence" value="ECO:0007669"/>
    <property type="project" value="UniProtKB-UniPathway"/>
</dbReference>
<dbReference type="GO" id="GO:0046452">
    <property type="term" value="P:dihydrofolate metabolic process"/>
    <property type="evidence" value="ECO:0007669"/>
    <property type="project" value="TreeGrafter"/>
</dbReference>
<dbReference type="GO" id="GO:0050661">
    <property type="term" value="F:NADP binding"/>
    <property type="evidence" value="ECO:0007669"/>
    <property type="project" value="InterPro"/>
</dbReference>
<evidence type="ECO:0000256" key="3">
    <source>
        <dbReference type="ARBA" id="ARBA00012856"/>
    </source>
</evidence>
<dbReference type="RefSeq" id="WP_045465871.1">
    <property type="nucleotide sequence ID" value="NZ_BBLT01000007.1"/>
</dbReference>
<keyword evidence="6 8" id="KW-0560">Oxidoreductase</keyword>
<dbReference type="GO" id="GO:0006730">
    <property type="term" value="P:one-carbon metabolic process"/>
    <property type="evidence" value="ECO:0007669"/>
    <property type="project" value="UniProtKB-KW"/>
</dbReference>
<dbReference type="PRINTS" id="PR00070">
    <property type="entry name" value="DHFR"/>
</dbReference>
<dbReference type="InterPro" id="IPR024072">
    <property type="entry name" value="DHFR-like_dom_sf"/>
</dbReference>
<dbReference type="UniPathway" id="UPA00077">
    <property type="reaction ID" value="UER00158"/>
</dbReference>
<dbReference type="GO" id="GO:0046655">
    <property type="term" value="P:folic acid metabolic process"/>
    <property type="evidence" value="ECO:0007669"/>
    <property type="project" value="TreeGrafter"/>
</dbReference>
<reference evidence="11 12" key="1">
    <citation type="submission" date="2014-09" db="EMBL/GenBank/DDBJ databases">
        <title>Sporocytophaga myxococcoides PG-01 genome sequencing.</title>
        <authorList>
            <person name="Liu L."/>
            <person name="Gao P.J."/>
            <person name="Chen G.J."/>
            <person name="Wang L.S."/>
        </authorList>
    </citation>
    <scope>NUCLEOTIDE SEQUENCE [LARGE SCALE GENOMIC DNA]</scope>
    <source>
        <strain evidence="11 12">PG-01</strain>
    </source>
</reference>
<organism evidence="11 12">
    <name type="scientific">Sporocytophaga myxococcoides</name>
    <dbReference type="NCBI Taxonomy" id="153721"/>
    <lineage>
        <taxon>Bacteria</taxon>
        <taxon>Pseudomonadati</taxon>
        <taxon>Bacteroidota</taxon>
        <taxon>Cytophagia</taxon>
        <taxon>Cytophagales</taxon>
        <taxon>Cytophagaceae</taxon>
        <taxon>Sporocytophaga</taxon>
    </lineage>
</organism>
<dbReference type="EMBL" id="BBLT01000007">
    <property type="protein sequence ID" value="GAL86264.1"/>
    <property type="molecule type" value="Genomic_DNA"/>
</dbReference>
<comment type="pathway">
    <text evidence="1 8">Cofactor biosynthesis; tetrahydrofolate biosynthesis; 5,6,7,8-tetrahydrofolate from 7,8-dihydrofolate: step 1/1.</text>
</comment>
<dbReference type="eggNOG" id="COG0262">
    <property type="taxonomic scope" value="Bacteria"/>
</dbReference>
<dbReference type="EC" id="1.5.1.3" evidence="3 8"/>
<dbReference type="PANTHER" id="PTHR48069:SF3">
    <property type="entry name" value="DIHYDROFOLATE REDUCTASE"/>
    <property type="match status" value="1"/>
</dbReference>
<dbReference type="InterPro" id="IPR001796">
    <property type="entry name" value="DHFR_dom"/>
</dbReference>
<evidence type="ECO:0000313" key="12">
    <source>
        <dbReference type="Proteomes" id="UP000030185"/>
    </source>
</evidence>
<evidence type="ECO:0000256" key="2">
    <source>
        <dbReference type="ARBA" id="ARBA00009539"/>
    </source>
</evidence>
<evidence type="ECO:0000256" key="7">
    <source>
        <dbReference type="ARBA" id="ARBA00025067"/>
    </source>
</evidence>
<dbReference type="GO" id="GO:0004146">
    <property type="term" value="F:dihydrofolate reductase activity"/>
    <property type="evidence" value="ECO:0007669"/>
    <property type="project" value="UniProtKB-EC"/>
</dbReference>
<comment type="caution">
    <text evidence="11">The sequence shown here is derived from an EMBL/GenBank/DDBJ whole genome shotgun (WGS) entry which is preliminary data.</text>
</comment>
<dbReference type="STRING" id="153721.MYP_3493"/>
<evidence type="ECO:0000256" key="5">
    <source>
        <dbReference type="ARBA" id="ARBA00022857"/>
    </source>
</evidence>
<evidence type="ECO:0000256" key="6">
    <source>
        <dbReference type="ARBA" id="ARBA00023002"/>
    </source>
</evidence>
<dbReference type="OrthoDB" id="9804315at2"/>
<dbReference type="PANTHER" id="PTHR48069">
    <property type="entry name" value="DIHYDROFOLATE REDUCTASE"/>
    <property type="match status" value="1"/>
</dbReference>